<dbReference type="SMART" id="SM00460">
    <property type="entry name" value="TGc"/>
    <property type="match status" value="1"/>
</dbReference>
<evidence type="ECO:0000313" key="4">
    <source>
        <dbReference type="Proteomes" id="UP000001601"/>
    </source>
</evidence>
<keyword evidence="4" id="KW-1185">Reference proteome</keyword>
<proteinExistence type="predicted"/>
<dbReference type="HOGENOM" id="CLU_992908_0_0_10"/>
<evidence type="ECO:0000259" key="2">
    <source>
        <dbReference type="SMART" id="SM00460"/>
    </source>
</evidence>
<dbReference type="Pfam" id="PF01841">
    <property type="entry name" value="Transglut_core"/>
    <property type="match status" value="1"/>
</dbReference>
<dbReference type="InterPro" id="IPR038765">
    <property type="entry name" value="Papain-like_cys_pep_sf"/>
</dbReference>
<dbReference type="PANTHER" id="PTHR33490">
    <property type="entry name" value="BLR5614 PROTEIN-RELATED"/>
    <property type="match status" value="1"/>
</dbReference>
<dbReference type="RefSeq" id="WP_009780815.1">
    <property type="nucleotide sequence ID" value="NZ_CH672395.1"/>
</dbReference>
<dbReference type="STRING" id="398720.MED217_12294"/>
<feature type="signal peptide" evidence="1">
    <location>
        <begin position="1"/>
        <end position="21"/>
    </location>
</feature>
<dbReference type="OrthoDB" id="9804872at2"/>
<accession>A3XLD1</accession>
<dbReference type="eggNOG" id="COG1305">
    <property type="taxonomic scope" value="Bacteria"/>
</dbReference>
<evidence type="ECO:0000313" key="3">
    <source>
        <dbReference type="EMBL" id="EAQ49636.1"/>
    </source>
</evidence>
<protein>
    <recommendedName>
        <fullName evidence="2">Transglutaminase-like domain-containing protein</fullName>
    </recommendedName>
</protein>
<comment type="caution">
    <text evidence="3">The sequence shown here is derived from an EMBL/GenBank/DDBJ whole genome shotgun (WGS) entry which is preliminary data.</text>
</comment>
<evidence type="ECO:0000256" key="1">
    <source>
        <dbReference type="SAM" id="SignalP"/>
    </source>
</evidence>
<dbReference type="PANTHER" id="PTHR33490:SF6">
    <property type="entry name" value="SLL1049 PROTEIN"/>
    <property type="match status" value="1"/>
</dbReference>
<dbReference type="InterPro" id="IPR002931">
    <property type="entry name" value="Transglutaminase-like"/>
</dbReference>
<dbReference type="EMBL" id="AANC01000004">
    <property type="protein sequence ID" value="EAQ49636.1"/>
    <property type="molecule type" value="Genomic_DNA"/>
</dbReference>
<sequence length="292" mass="33211">MTILKYALILSLILFHGRAFAQTSSTQKVEIAYMITPSAKTKKIKFRCLVPRDIPNIQKIKNIKYSIAPTSIIEEGDSRYANFLFTGIHKPISLKIKYTIALEETDLAHPNKLELKQSTPLDSFLIEERFIELSDPLIASTAQKLKDNDTLGTVKNIYQFVSKKLKYGGFNTADIGAAKALRQKEGDCTEFTDLFVALCRINGIPARVIDGYKADYNNTPLHSWPEAYIKEYGWIRFDPTPGNAIDFTKLRPTYIQLSTLRNNPKLNNGHFWSYTYWGEKISVNEKISITSL</sequence>
<reference evidence="3 4" key="1">
    <citation type="journal article" date="2007" name="Nature">
        <title>Light stimulates growth of proteorhodopsin-containing marine Flavobacteria.</title>
        <authorList>
            <person name="Gomez-Consarnau L."/>
            <person name="Gonzalez J.M."/>
            <person name="Coll-Llado M."/>
            <person name="Gourdon P."/>
            <person name="Pascher T."/>
            <person name="Neutze R."/>
            <person name="Pedros-Alio C."/>
            <person name="Pinhassi J."/>
        </authorList>
    </citation>
    <scope>NUCLEOTIDE SEQUENCE [LARGE SCALE GENOMIC DNA]</scope>
    <source>
        <strain evidence="3 4">MED217</strain>
    </source>
</reference>
<dbReference type="SUPFAM" id="SSF54001">
    <property type="entry name" value="Cysteine proteinases"/>
    <property type="match status" value="1"/>
</dbReference>
<dbReference type="Proteomes" id="UP000001601">
    <property type="component" value="Unassembled WGS sequence"/>
</dbReference>
<feature type="domain" description="Transglutaminase-like" evidence="2">
    <location>
        <begin position="180"/>
        <end position="241"/>
    </location>
</feature>
<organism evidence="3 4">
    <name type="scientific">Leeuwenhoekiella blandensis (strain CECT 7118 / CCUG 51940 / KCTC 22103 / MED217)</name>
    <name type="common">Flavobacterium sp. (strain MED217)</name>
    <dbReference type="NCBI Taxonomy" id="398720"/>
    <lineage>
        <taxon>Bacteria</taxon>
        <taxon>Pseudomonadati</taxon>
        <taxon>Bacteroidota</taxon>
        <taxon>Flavobacteriia</taxon>
        <taxon>Flavobacteriales</taxon>
        <taxon>Flavobacteriaceae</taxon>
        <taxon>Leeuwenhoekiella</taxon>
    </lineage>
</organism>
<dbReference type="Gene3D" id="3.10.620.30">
    <property type="match status" value="1"/>
</dbReference>
<name>A3XLD1_LEEBM</name>
<keyword evidence="1" id="KW-0732">Signal</keyword>
<dbReference type="AlphaFoldDB" id="A3XLD1"/>
<gene>
    <name evidence="3" type="ORF">MED217_12294</name>
</gene>
<feature type="chain" id="PRO_5002663926" description="Transglutaminase-like domain-containing protein" evidence="1">
    <location>
        <begin position="22"/>
        <end position="292"/>
    </location>
</feature>